<dbReference type="PANTHER" id="PTHR46796:SF6">
    <property type="entry name" value="ARAC SUBFAMILY"/>
    <property type="match status" value="1"/>
</dbReference>
<keyword evidence="2" id="KW-0238">DNA-binding</keyword>
<evidence type="ECO:0000259" key="6">
    <source>
        <dbReference type="PROSITE" id="PS01124"/>
    </source>
</evidence>
<keyword evidence="4" id="KW-0804">Transcription</keyword>
<organism evidence="7 8">
    <name type="scientific">Tropicimonas omnivorans</name>
    <dbReference type="NCBI Taxonomy" id="3075590"/>
    <lineage>
        <taxon>Bacteria</taxon>
        <taxon>Pseudomonadati</taxon>
        <taxon>Pseudomonadota</taxon>
        <taxon>Alphaproteobacteria</taxon>
        <taxon>Rhodobacterales</taxon>
        <taxon>Roseobacteraceae</taxon>
        <taxon>Tropicimonas</taxon>
    </lineage>
</organism>
<keyword evidence="1" id="KW-0805">Transcription regulation</keyword>
<name>A0ABU3DKJ8_9RHOB</name>
<feature type="region of interest" description="Disordered" evidence="5">
    <location>
        <begin position="1"/>
        <end position="22"/>
    </location>
</feature>
<dbReference type="InterPro" id="IPR037923">
    <property type="entry name" value="HTH-like"/>
</dbReference>
<evidence type="ECO:0000313" key="8">
    <source>
        <dbReference type="Proteomes" id="UP001265259"/>
    </source>
</evidence>
<dbReference type="PANTHER" id="PTHR46796">
    <property type="entry name" value="HTH-TYPE TRANSCRIPTIONAL ACTIVATOR RHAS-RELATED"/>
    <property type="match status" value="1"/>
</dbReference>
<feature type="domain" description="HTH araC/xylS-type" evidence="6">
    <location>
        <begin position="217"/>
        <end position="318"/>
    </location>
</feature>
<dbReference type="InterPro" id="IPR009057">
    <property type="entry name" value="Homeodomain-like_sf"/>
</dbReference>
<dbReference type="InterPro" id="IPR035418">
    <property type="entry name" value="AraC-bd_2"/>
</dbReference>
<dbReference type="PROSITE" id="PS01124">
    <property type="entry name" value="HTH_ARAC_FAMILY_2"/>
    <property type="match status" value="1"/>
</dbReference>
<dbReference type="Pfam" id="PF12833">
    <property type="entry name" value="HTH_18"/>
    <property type="match status" value="1"/>
</dbReference>
<evidence type="ECO:0000256" key="1">
    <source>
        <dbReference type="ARBA" id="ARBA00023015"/>
    </source>
</evidence>
<dbReference type="SMART" id="SM00342">
    <property type="entry name" value="HTH_ARAC"/>
    <property type="match status" value="1"/>
</dbReference>
<keyword evidence="8" id="KW-1185">Reference proteome</keyword>
<dbReference type="EMBL" id="JAVRHL010000004">
    <property type="protein sequence ID" value="MDT0684244.1"/>
    <property type="molecule type" value="Genomic_DNA"/>
</dbReference>
<dbReference type="InterPro" id="IPR050204">
    <property type="entry name" value="AraC_XylS_family_regulators"/>
</dbReference>
<evidence type="ECO:0000256" key="4">
    <source>
        <dbReference type="ARBA" id="ARBA00023163"/>
    </source>
</evidence>
<dbReference type="SUPFAM" id="SSF46689">
    <property type="entry name" value="Homeodomain-like"/>
    <property type="match status" value="1"/>
</dbReference>
<dbReference type="Proteomes" id="UP001265259">
    <property type="component" value="Unassembled WGS sequence"/>
</dbReference>
<dbReference type="InterPro" id="IPR018060">
    <property type="entry name" value="HTH_AraC"/>
</dbReference>
<comment type="caution">
    <text evidence="7">The sequence shown here is derived from an EMBL/GenBank/DDBJ whole genome shotgun (WGS) entry which is preliminary data.</text>
</comment>
<protein>
    <submittedName>
        <fullName evidence="7">Helix-turn-helix domain-containing protein</fullName>
    </submittedName>
</protein>
<dbReference type="Gene3D" id="1.10.10.60">
    <property type="entry name" value="Homeodomain-like"/>
    <property type="match status" value="1"/>
</dbReference>
<dbReference type="InterPro" id="IPR020449">
    <property type="entry name" value="Tscrpt_reg_AraC-type_HTH"/>
</dbReference>
<evidence type="ECO:0000256" key="5">
    <source>
        <dbReference type="SAM" id="MobiDB-lite"/>
    </source>
</evidence>
<evidence type="ECO:0000313" key="7">
    <source>
        <dbReference type="EMBL" id="MDT0684244.1"/>
    </source>
</evidence>
<accession>A0ABU3DKJ8</accession>
<proteinExistence type="predicted"/>
<dbReference type="SUPFAM" id="SSF51215">
    <property type="entry name" value="Regulatory protein AraC"/>
    <property type="match status" value="1"/>
</dbReference>
<gene>
    <name evidence="7" type="ORF">RM543_16285</name>
</gene>
<evidence type="ECO:0000256" key="3">
    <source>
        <dbReference type="ARBA" id="ARBA00023159"/>
    </source>
</evidence>
<dbReference type="Pfam" id="PF14525">
    <property type="entry name" value="AraC_binding_2"/>
    <property type="match status" value="1"/>
</dbReference>
<keyword evidence="3" id="KW-0010">Activator</keyword>
<evidence type="ECO:0000256" key="2">
    <source>
        <dbReference type="ARBA" id="ARBA00023125"/>
    </source>
</evidence>
<dbReference type="InterPro" id="IPR018062">
    <property type="entry name" value="HTH_AraC-typ_CS"/>
</dbReference>
<dbReference type="PROSITE" id="PS00041">
    <property type="entry name" value="HTH_ARAC_FAMILY_1"/>
    <property type="match status" value="1"/>
</dbReference>
<reference evidence="7 8" key="1">
    <citation type="submission" date="2023-09" db="EMBL/GenBank/DDBJ databases">
        <authorList>
            <person name="Rey-Velasco X."/>
        </authorList>
    </citation>
    <scope>NUCLEOTIDE SEQUENCE [LARGE SCALE GENOMIC DNA]</scope>
    <source>
        <strain evidence="7 8">F158</strain>
    </source>
</reference>
<dbReference type="PRINTS" id="PR00032">
    <property type="entry name" value="HTHARAC"/>
</dbReference>
<dbReference type="RefSeq" id="WP_311693554.1">
    <property type="nucleotide sequence ID" value="NZ_JAVRHL010000004.1"/>
</dbReference>
<sequence>MTIATRHAPLVDTAPTHARQRPVEEFSSTIRAICGNFGIEPSLRGQGLVAGTASRLHLSRFETAVVSCDAERVMRDARMIRDDPGGHLFLIVQDKGTCRIHQSGKSHLLEPGDMFLVDSAQPSDFVYAGQHARQVSLHLPREEMLHRFGPACTGGLGIDRDDPLFLAMRAVLAKLFIEDAVAAPHLGEALLSLLGAYLRCIETQTGMAEKREEAVLSRALAIMERRCHDAGFGPAELADDLAVSPRTLQRHFSALGETASERLMAIRLDMARARLEAPASRADSVSTIAFESGFNDLSYFYRTFRKRFGVSPGAARPPLSP</sequence>